<name>A0A9N8PK01_9PEZI</name>
<feature type="transmembrane region" description="Helical" evidence="2">
    <location>
        <begin position="81"/>
        <end position="104"/>
    </location>
</feature>
<organism evidence="3 4">
    <name type="scientific">Aureobasidium mustum</name>
    <dbReference type="NCBI Taxonomy" id="2773714"/>
    <lineage>
        <taxon>Eukaryota</taxon>
        <taxon>Fungi</taxon>
        <taxon>Dikarya</taxon>
        <taxon>Ascomycota</taxon>
        <taxon>Pezizomycotina</taxon>
        <taxon>Dothideomycetes</taxon>
        <taxon>Dothideomycetidae</taxon>
        <taxon>Dothideales</taxon>
        <taxon>Saccotheciaceae</taxon>
        <taxon>Aureobasidium</taxon>
    </lineage>
</organism>
<keyword evidence="2" id="KW-1133">Transmembrane helix</keyword>
<feature type="transmembrane region" description="Helical" evidence="2">
    <location>
        <begin position="54"/>
        <end position="75"/>
    </location>
</feature>
<feature type="region of interest" description="Disordered" evidence="1">
    <location>
        <begin position="108"/>
        <end position="170"/>
    </location>
</feature>
<dbReference type="Proteomes" id="UP000714618">
    <property type="component" value="Unassembled WGS sequence"/>
</dbReference>
<protein>
    <submittedName>
        <fullName evidence="3">Uncharacterized protein</fullName>
    </submittedName>
</protein>
<dbReference type="OrthoDB" id="5421842at2759"/>
<gene>
    <name evidence="3" type="ORF">AWRI4233_LOCUS6840</name>
</gene>
<evidence type="ECO:0000313" key="4">
    <source>
        <dbReference type="Proteomes" id="UP000714618"/>
    </source>
</evidence>
<keyword evidence="2" id="KW-0812">Transmembrane</keyword>
<reference evidence="3" key="1">
    <citation type="submission" date="2020-06" db="EMBL/GenBank/DDBJ databases">
        <authorList>
            <person name="Onetto C."/>
        </authorList>
    </citation>
    <scope>NUCLEOTIDE SEQUENCE</scope>
</reference>
<dbReference type="EMBL" id="CAIJEO010000008">
    <property type="protein sequence ID" value="CAD0098016.1"/>
    <property type="molecule type" value="Genomic_DNA"/>
</dbReference>
<accession>A0A9N8PK01</accession>
<evidence type="ECO:0000313" key="3">
    <source>
        <dbReference type="EMBL" id="CAD0098016.1"/>
    </source>
</evidence>
<dbReference type="AlphaFoldDB" id="A0A9N8PK01"/>
<feature type="compositionally biased region" description="Low complexity" evidence="1">
    <location>
        <begin position="146"/>
        <end position="158"/>
    </location>
</feature>
<proteinExistence type="predicted"/>
<comment type="caution">
    <text evidence="3">The sequence shown here is derived from an EMBL/GenBank/DDBJ whole genome shotgun (WGS) entry which is preliminary data.</text>
</comment>
<evidence type="ECO:0000256" key="2">
    <source>
        <dbReference type="SAM" id="Phobius"/>
    </source>
</evidence>
<keyword evidence="4" id="KW-1185">Reference proteome</keyword>
<evidence type="ECO:0000256" key="1">
    <source>
        <dbReference type="SAM" id="MobiDB-lite"/>
    </source>
</evidence>
<keyword evidence="2" id="KW-0472">Membrane</keyword>
<sequence>MADAPPPPPPHGANPKSTSGGLPDGNYDIFIIPPHSSGSGFLYLPSLQPQRNSFIAGFACAVFCYLIWVTAVPVLGQWLSIIAASGSAGVLLLVAGVGAVAWAFGKTQGESKHQHSHSPPPSGGSDGAQGSAGTEGGNKNSSGPYNASHSSGSNHAHSAPPPRTPRQDYSTLHQGRITDHLRSQNTFLNHHLNTTILLPDPHRHQNMLLHHHLRHLNPNIMLLLDTPPHRLLSRKHRSLLLHRQLPRQSLNTVCNRRCSKLGEGPRRNS</sequence>